<organism evidence="2">
    <name type="scientific">Amphimedon queenslandica</name>
    <name type="common">Sponge</name>
    <dbReference type="NCBI Taxonomy" id="400682"/>
    <lineage>
        <taxon>Eukaryota</taxon>
        <taxon>Metazoa</taxon>
        <taxon>Porifera</taxon>
        <taxon>Demospongiae</taxon>
        <taxon>Heteroscleromorpha</taxon>
        <taxon>Haplosclerida</taxon>
        <taxon>Niphatidae</taxon>
        <taxon>Amphimedon</taxon>
    </lineage>
</organism>
<name>A0A1X7TN94_AMPQE</name>
<proteinExistence type="predicted"/>
<evidence type="ECO:0000256" key="1">
    <source>
        <dbReference type="SAM" id="MobiDB-lite"/>
    </source>
</evidence>
<feature type="compositionally biased region" description="Polar residues" evidence="1">
    <location>
        <begin position="1"/>
        <end position="13"/>
    </location>
</feature>
<accession>A0A1X7TN94</accession>
<evidence type="ECO:0000313" key="2">
    <source>
        <dbReference type="EnsemblMetazoa" id="Aqu2.1.16138_001"/>
    </source>
</evidence>
<feature type="region of interest" description="Disordered" evidence="1">
    <location>
        <begin position="1"/>
        <end position="29"/>
    </location>
</feature>
<feature type="compositionally biased region" description="Basic and acidic residues" evidence="1">
    <location>
        <begin position="15"/>
        <end position="27"/>
    </location>
</feature>
<sequence length="74" mass="8540">MPTTMSGKTTSPKATAEKAKQPERMASETENIAALLKVILEDRQRRDEEDRRRQIELAEERERQAEEAAAEQKR</sequence>
<dbReference type="EnsemblMetazoa" id="Aqu2.1.16138_001">
    <property type="protein sequence ID" value="Aqu2.1.16138_001"/>
    <property type="gene ID" value="Aqu2.1.16138"/>
</dbReference>
<dbReference type="InParanoid" id="A0A1X7TN94"/>
<reference evidence="2" key="1">
    <citation type="submission" date="2017-05" db="UniProtKB">
        <authorList>
            <consortium name="EnsemblMetazoa"/>
        </authorList>
    </citation>
    <scope>IDENTIFICATION</scope>
</reference>
<protein>
    <submittedName>
        <fullName evidence="2">Uncharacterized protein</fullName>
    </submittedName>
</protein>
<dbReference type="AlphaFoldDB" id="A0A1X7TN94"/>